<dbReference type="Gene3D" id="1.10.630.10">
    <property type="entry name" value="Cytochrome P450"/>
    <property type="match status" value="1"/>
</dbReference>
<protein>
    <recommendedName>
        <fullName evidence="2">SnoaL-like domain protein</fullName>
    </recommendedName>
</protein>
<proteinExistence type="predicted"/>
<dbReference type="Gene3D" id="3.10.450.50">
    <property type="match status" value="1"/>
</dbReference>
<organism evidence="1">
    <name type="scientific">Mycobacterium xenopi 4042</name>
    <dbReference type="NCBI Taxonomy" id="1299334"/>
    <lineage>
        <taxon>Bacteria</taxon>
        <taxon>Bacillati</taxon>
        <taxon>Actinomycetota</taxon>
        <taxon>Actinomycetes</taxon>
        <taxon>Mycobacteriales</taxon>
        <taxon>Mycobacteriaceae</taxon>
        <taxon>Mycobacterium</taxon>
    </lineage>
</organism>
<dbReference type="AlphaFoldDB" id="X7ZWM4"/>
<dbReference type="InterPro" id="IPR032710">
    <property type="entry name" value="NTF2-like_dom_sf"/>
</dbReference>
<dbReference type="GO" id="GO:0020037">
    <property type="term" value="F:heme binding"/>
    <property type="evidence" value="ECO:0007669"/>
    <property type="project" value="InterPro"/>
</dbReference>
<evidence type="ECO:0008006" key="2">
    <source>
        <dbReference type="Google" id="ProtNLM"/>
    </source>
</evidence>
<accession>X7ZWM4</accession>
<name>X7ZWM4_MYCXE</name>
<dbReference type="InterPro" id="IPR036396">
    <property type="entry name" value="Cyt_P450_sf"/>
</dbReference>
<evidence type="ECO:0000313" key="1">
    <source>
        <dbReference type="EMBL" id="EUA23426.1"/>
    </source>
</evidence>
<sequence length="279" mass="31884">MAGFPRSELEDVVQRWLDANREAERTGDWRILADFYTHDATYGWNIGPKEDVMCIGIDEIRDIALGQEMEGLQGWRYPYQRVVIDDKIGEVVGFWKQVATDADGTEQEVYGIGGSWFRYAGGGKWNWQRDFFDFGHVQALYMDLIKAGKLSRGMQERIERSMAGEKIPGYYPLGKAPVRYGDPGRSIAAGFDFTDPDLHAERIPFEEYALLRRSAPVWWNPQPRGVGGFDDDGFWVVSKHRDVRDVSRRSDVFSSGCKGAIPRLEDDISPKSSRRHCRC</sequence>
<dbReference type="EMBL" id="JAOB01000069">
    <property type="protein sequence ID" value="EUA23426.1"/>
    <property type="molecule type" value="Genomic_DNA"/>
</dbReference>
<dbReference type="GO" id="GO:0016705">
    <property type="term" value="F:oxidoreductase activity, acting on paired donors, with incorporation or reduction of molecular oxygen"/>
    <property type="evidence" value="ECO:0007669"/>
    <property type="project" value="InterPro"/>
</dbReference>
<gene>
    <name evidence="1" type="ORF">I553_5356</name>
</gene>
<dbReference type="PATRIC" id="fig|1299334.3.peg.7311"/>
<dbReference type="GO" id="GO:0005506">
    <property type="term" value="F:iron ion binding"/>
    <property type="evidence" value="ECO:0007669"/>
    <property type="project" value="InterPro"/>
</dbReference>
<comment type="caution">
    <text evidence="1">The sequence shown here is derived from an EMBL/GenBank/DDBJ whole genome shotgun (WGS) entry which is preliminary data.</text>
</comment>
<reference evidence="1" key="1">
    <citation type="submission" date="2014-01" db="EMBL/GenBank/DDBJ databases">
        <authorList>
            <person name="Brown-Elliot B."/>
            <person name="Wallace R."/>
            <person name="Lenaerts A."/>
            <person name="Ordway D."/>
            <person name="DeGroote M.A."/>
            <person name="Parker T."/>
            <person name="Sizemore C."/>
            <person name="Tallon L.J."/>
            <person name="Sadzewicz L.K."/>
            <person name="Sengamalay N."/>
            <person name="Fraser C.M."/>
            <person name="Hine E."/>
            <person name="Shefchek K.A."/>
            <person name="Das S.P."/>
            <person name="Tettelin H."/>
        </authorList>
    </citation>
    <scope>NUCLEOTIDE SEQUENCE [LARGE SCALE GENOMIC DNA]</scope>
    <source>
        <strain evidence="1">4042</strain>
    </source>
</reference>
<dbReference type="GO" id="GO:0004497">
    <property type="term" value="F:monooxygenase activity"/>
    <property type="evidence" value="ECO:0007669"/>
    <property type="project" value="InterPro"/>
</dbReference>
<dbReference type="SUPFAM" id="SSF54427">
    <property type="entry name" value="NTF2-like"/>
    <property type="match status" value="1"/>
</dbReference>